<comment type="caution">
    <text evidence="1">The sequence shown here is derived from an EMBL/GenBank/DDBJ whole genome shotgun (WGS) entry which is preliminary data.</text>
</comment>
<sequence length="70" mass="7608">MTFFLPSKQVKLLALASPGPRYSLTESLMRGTGIAVGNVEANQITRFSRGQPDAQILDLLKLSEILSFGI</sequence>
<dbReference type="Proteomes" id="UP000297910">
    <property type="component" value="Unassembled WGS sequence"/>
</dbReference>
<name>A0A4Z1G861_9HELO</name>
<accession>A0A4Z1G861</accession>
<gene>
    <name evidence="1" type="ORF">BPAE_0005g00160</name>
</gene>
<protein>
    <submittedName>
        <fullName evidence="1">Uncharacterized protein</fullName>
    </submittedName>
</protein>
<evidence type="ECO:0000313" key="1">
    <source>
        <dbReference type="EMBL" id="TGO30423.1"/>
    </source>
</evidence>
<keyword evidence="2" id="KW-1185">Reference proteome</keyword>
<proteinExistence type="predicted"/>
<reference evidence="1 2" key="1">
    <citation type="submission" date="2017-12" db="EMBL/GenBank/DDBJ databases">
        <title>Comparative genomics of Botrytis spp.</title>
        <authorList>
            <person name="Valero-Jimenez C.A."/>
            <person name="Tapia P."/>
            <person name="Veloso J."/>
            <person name="Silva-Moreno E."/>
            <person name="Staats M."/>
            <person name="Valdes J.H."/>
            <person name="Van Kan J.A.L."/>
        </authorList>
    </citation>
    <scope>NUCLEOTIDE SEQUENCE [LARGE SCALE GENOMIC DNA]</scope>
    <source>
        <strain evidence="1 2">Bp0003</strain>
    </source>
</reference>
<dbReference type="EMBL" id="PQXI01000005">
    <property type="protein sequence ID" value="TGO30423.1"/>
    <property type="molecule type" value="Genomic_DNA"/>
</dbReference>
<dbReference type="AlphaFoldDB" id="A0A4Z1G861"/>
<evidence type="ECO:0000313" key="2">
    <source>
        <dbReference type="Proteomes" id="UP000297910"/>
    </source>
</evidence>
<organism evidence="1 2">
    <name type="scientific">Botrytis paeoniae</name>
    <dbReference type="NCBI Taxonomy" id="278948"/>
    <lineage>
        <taxon>Eukaryota</taxon>
        <taxon>Fungi</taxon>
        <taxon>Dikarya</taxon>
        <taxon>Ascomycota</taxon>
        <taxon>Pezizomycotina</taxon>
        <taxon>Leotiomycetes</taxon>
        <taxon>Helotiales</taxon>
        <taxon>Sclerotiniaceae</taxon>
        <taxon>Botrytis</taxon>
    </lineage>
</organism>